<evidence type="ECO:0000313" key="6">
    <source>
        <dbReference type="Proteomes" id="UP000006427"/>
    </source>
</evidence>
<dbReference type="SUPFAM" id="SSF51569">
    <property type="entry name" value="Aldolase"/>
    <property type="match status" value="1"/>
</dbReference>
<dbReference type="RefSeq" id="WP_005659958.1">
    <property type="nucleotide sequence ID" value="NZ_ABTR02000001.1"/>
</dbReference>
<dbReference type="PANTHER" id="PTHR42738">
    <property type="entry name" value="HYDROXYMETHYLGLUTARYL-COA LYASE"/>
    <property type="match status" value="1"/>
</dbReference>
<dbReference type="GO" id="GO:0046872">
    <property type="term" value="F:metal ion binding"/>
    <property type="evidence" value="ECO:0007669"/>
    <property type="project" value="UniProtKB-KW"/>
</dbReference>
<dbReference type="Proteomes" id="UP000006427">
    <property type="component" value="Unassembled WGS sequence"/>
</dbReference>
<sequence length="301" mass="32269">MSSPSLPREVVICEVGPRDGLQNESTLLSVENKLALIEGIIDAGAKSIEVGSFVHPKAVPSMADTDEVVKRLRKIDGVEYRGLALNFKGVERACEAGVTKVKVSVSASRTHSRQNSNATPEEVITGFGKCAAFCSDRGRELSGAISTAFGYTDEGIIPLEEIYPIVDAYLDLGIREISMSDTTGMAHPGQVYEYMTDLIRRYPDVTWTLHPHNTRGMALANIYAAMTAGVSHFDASFAGLGGCPFAPGASGNVATEDVVNMLETMGVRTGFDLDKVLTVARKVEEYVGHPGDSSMLRVSGF</sequence>
<dbReference type="eggNOG" id="COG0119">
    <property type="taxonomic scope" value="Bacteria"/>
</dbReference>
<protein>
    <submittedName>
        <fullName evidence="5">Pyruvate carboxyltransferase</fullName>
    </submittedName>
</protein>
<keyword evidence="3" id="KW-0456">Lyase</keyword>
<dbReference type="CDD" id="cd07938">
    <property type="entry name" value="DRE_TIM_HMGL"/>
    <property type="match status" value="1"/>
</dbReference>
<evidence type="ECO:0000256" key="1">
    <source>
        <dbReference type="ARBA" id="ARBA00009405"/>
    </source>
</evidence>
<gene>
    <name evidence="5" type="ORF">Dpep_0875</name>
</gene>
<dbReference type="Gene3D" id="3.20.20.70">
    <property type="entry name" value="Aldolase class I"/>
    <property type="match status" value="1"/>
</dbReference>
<dbReference type="InterPro" id="IPR013785">
    <property type="entry name" value="Aldolase_TIM"/>
</dbReference>
<dbReference type="PANTHER" id="PTHR42738:SF7">
    <property type="entry name" value="HYDROXYMETHYLGLUTARYL-COA LYASE"/>
    <property type="match status" value="1"/>
</dbReference>
<dbReference type="PROSITE" id="PS50991">
    <property type="entry name" value="PYR_CT"/>
    <property type="match status" value="1"/>
</dbReference>
<dbReference type="GO" id="GO:0016740">
    <property type="term" value="F:transferase activity"/>
    <property type="evidence" value="ECO:0007669"/>
    <property type="project" value="UniProtKB-KW"/>
</dbReference>
<dbReference type="PaxDb" id="469381-Dpep_0875"/>
<dbReference type="EMBL" id="ABTR02000001">
    <property type="protein sequence ID" value="EFC90901.1"/>
    <property type="molecule type" value="Genomic_DNA"/>
</dbReference>
<dbReference type="OrthoDB" id="9784013at2"/>
<keyword evidence="2" id="KW-0479">Metal-binding</keyword>
<accession>D2Z604</accession>
<name>D2Z604_9BACT</name>
<dbReference type="GO" id="GO:0006552">
    <property type="term" value="P:L-leucine catabolic process"/>
    <property type="evidence" value="ECO:0007669"/>
    <property type="project" value="TreeGrafter"/>
</dbReference>
<feature type="domain" description="Pyruvate carboxyltransferase" evidence="4">
    <location>
        <begin position="10"/>
        <end position="277"/>
    </location>
</feature>
<proteinExistence type="inferred from homology"/>
<keyword evidence="6" id="KW-1185">Reference proteome</keyword>
<organism evidence="5 6">
    <name type="scientific">Dethiosulfovibrio peptidovorans DSM 11002</name>
    <dbReference type="NCBI Taxonomy" id="469381"/>
    <lineage>
        <taxon>Bacteria</taxon>
        <taxon>Thermotogati</taxon>
        <taxon>Synergistota</taxon>
        <taxon>Synergistia</taxon>
        <taxon>Synergistales</taxon>
        <taxon>Dethiosulfovibrionaceae</taxon>
        <taxon>Dethiosulfovibrio</taxon>
    </lineage>
</organism>
<dbReference type="Pfam" id="PF00682">
    <property type="entry name" value="HMGL-like"/>
    <property type="match status" value="1"/>
</dbReference>
<evidence type="ECO:0000313" key="5">
    <source>
        <dbReference type="EMBL" id="EFC90901.1"/>
    </source>
</evidence>
<dbReference type="GO" id="GO:0004419">
    <property type="term" value="F:hydroxymethylglutaryl-CoA lyase activity"/>
    <property type="evidence" value="ECO:0007669"/>
    <property type="project" value="TreeGrafter"/>
</dbReference>
<dbReference type="InterPro" id="IPR000891">
    <property type="entry name" value="PYR_CT"/>
</dbReference>
<comment type="similarity">
    <text evidence="1">Belongs to the HMG-CoA lyase family.</text>
</comment>
<dbReference type="AlphaFoldDB" id="D2Z604"/>
<evidence type="ECO:0000259" key="4">
    <source>
        <dbReference type="PROSITE" id="PS50991"/>
    </source>
</evidence>
<comment type="caution">
    <text evidence="5">The sequence shown here is derived from an EMBL/GenBank/DDBJ whole genome shotgun (WGS) entry which is preliminary data.</text>
</comment>
<evidence type="ECO:0000256" key="2">
    <source>
        <dbReference type="ARBA" id="ARBA00022723"/>
    </source>
</evidence>
<dbReference type="GO" id="GO:0046951">
    <property type="term" value="P:ketone body biosynthetic process"/>
    <property type="evidence" value="ECO:0007669"/>
    <property type="project" value="TreeGrafter"/>
</dbReference>
<evidence type="ECO:0000256" key="3">
    <source>
        <dbReference type="ARBA" id="ARBA00023239"/>
    </source>
</evidence>
<dbReference type="STRING" id="469381.Dpep_0875"/>
<dbReference type="InterPro" id="IPR043594">
    <property type="entry name" value="HMGL"/>
</dbReference>
<keyword evidence="5" id="KW-0670">Pyruvate</keyword>
<dbReference type="NCBIfam" id="NF004283">
    <property type="entry name" value="PRK05692.1"/>
    <property type="match status" value="1"/>
</dbReference>
<reference evidence="5 6" key="1">
    <citation type="journal article" date="2010" name="Stand. Genomic Sci.">
        <title>Permanent draft genome sequence of Dethiosulfovibrio peptidovorans type strain (SEBR 4207).</title>
        <authorList>
            <person name="Labutti K."/>
            <person name="Mayilraj S."/>
            <person name="Clum A."/>
            <person name="Lucas S."/>
            <person name="Glavina Del Rio T."/>
            <person name="Nolan M."/>
            <person name="Tice H."/>
            <person name="Cheng J.F."/>
            <person name="Pitluck S."/>
            <person name="Liolios K."/>
            <person name="Ivanova N."/>
            <person name="Mavromatis K."/>
            <person name="Mikhailova N."/>
            <person name="Pati A."/>
            <person name="Goodwin L."/>
            <person name="Chen A."/>
            <person name="Palaniappan K."/>
            <person name="Land M."/>
            <person name="Hauser L."/>
            <person name="Chang Y.J."/>
            <person name="Jeffries C.D."/>
            <person name="Rohde M."/>
            <person name="Spring S."/>
            <person name="Goker M."/>
            <person name="Woyke T."/>
            <person name="Bristow J."/>
            <person name="Eisen J.A."/>
            <person name="Markowitz V."/>
            <person name="Hugenholtz P."/>
            <person name="Kyrpides N.C."/>
            <person name="Klenk H.P."/>
            <person name="Lapidus A."/>
        </authorList>
    </citation>
    <scope>NUCLEOTIDE SEQUENCE [LARGE SCALE GENOMIC DNA]</scope>
    <source>
        <strain evidence="5 6">DSM 11002</strain>
    </source>
</reference>